<protein>
    <submittedName>
        <fullName evidence="6">SusC/RagA family TonB-linked outer membrane protein</fullName>
    </submittedName>
</protein>
<gene>
    <name evidence="6" type="ORF">DVR12_00025</name>
</gene>
<organism evidence="6 7">
    <name type="scientific">Chitinophaga silvatica</name>
    <dbReference type="NCBI Taxonomy" id="2282649"/>
    <lineage>
        <taxon>Bacteria</taxon>
        <taxon>Pseudomonadati</taxon>
        <taxon>Bacteroidota</taxon>
        <taxon>Chitinophagia</taxon>
        <taxon>Chitinophagales</taxon>
        <taxon>Chitinophagaceae</taxon>
        <taxon>Chitinophaga</taxon>
    </lineage>
</organism>
<dbReference type="Pfam" id="PF13715">
    <property type="entry name" value="CarbopepD_reg_2"/>
    <property type="match status" value="1"/>
</dbReference>
<evidence type="ECO:0000259" key="5">
    <source>
        <dbReference type="SMART" id="SM00965"/>
    </source>
</evidence>
<dbReference type="InterPro" id="IPR008969">
    <property type="entry name" value="CarboxyPept-like_regulatory"/>
</dbReference>
<keyword evidence="4" id="KW-1134">Transmembrane beta strand</keyword>
<dbReference type="InterPro" id="IPR011662">
    <property type="entry name" value="Secretin/TonB_short_N"/>
</dbReference>
<evidence type="ECO:0000256" key="3">
    <source>
        <dbReference type="ARBA" id="ARBA00023237"/>
    </source>
</evidence>
<evidence type="ECO:0000256" key="4">
    <source>
        <dbReference type="PROSITE-ProRule" id="PRU01360"/>
    </source>
</evidence>
<dbReference type="NCBIfam" id="TIGR04056">
    <property type="entry name" value="OMP_RagA_SusC"/>
    <property type="match status" value="1"/>
</dbReference>
<comment type="subcellular location">
    <subcellularLocation>
        <location evidence="4">Cell outer membrane</location>
        <topology evidence="4">Multi-pass membrane protein</topology>
    </subcellularLocation>
</comment>
<comment type="similarity">
    <text evidence="4">Belongs to the TonB-dependent receptor family.</text>
</comment>
<name>A0A3E1YFM5_9BACT</name>
<proteinExistence type="inferred from homology"/>
<dbReference type="PROSITE" id="PS52016">
    <property type="entry name" value="TONB_DEPENDENT_REC_3"/>
    <property type="match status" value="1"/>
</dbReference>
<evidence type="ECO:0000313" key="7">
    <source>
        <dbReference type="Proteomes" id="UP000260644"/>
    </source>
</evidence>
<keyword evidence="7" id="KW-1185">Reference proteome</keyword>
<feature type="domain" description="Secretin/TonB short N-terminal" evidence="5">
    <location>
        <begin position="69"/>
        <end position="121"/>
    </location>
</feature>
<evidence type="ECO:0000313" key="6">
    <source>
        <dbReference type="EMBL" id="RFS26213.1"/>
    </source>
</evidence>
<dbReference type="InterPro" id="IPR037066">
    <property type="entry name" value="Plug_dom_sf"/>
</dbReference>
<dbReference type="AlphaFoldDB" id="A0A3E1YFM5"/>
<dbReference type="InterPro" id="IPR023996">
    <property type="entry name" value="TonB-dep_OMP_SusC/RagA"/>
</dbReference>
<dbReference type="Gene3D" id="2.170.130.10">
    <property type="entry name" value="TonB-dependent receptor, plug domain"/>
    <property type="match status" value="1"/>
</dbReference>
<dbReference type="EMBL" id="QPMM01000001">
    <property type="protein sequence ID" value="RFS26213.1"/>
    <property type="molecule type" value="Genomic_DNA"/>
</dbReference>
<dbReference type="InterPro" id="IPR012910">
    <property type="entry name" value="Plug_dom"/>
</dbReference>
<accession>A0A3E1YFM5</accession>
<evidence type="ECO:0000256" key="1">
    <source>
        <dbReference type="ARBA" id="ARBA00022448"/>
    </source>
</evidence>
<reference evidence="6 7" key="1">
    <citation type="submission" date="2018-07" db="EMBL/GenBank/DDBJ databases">
        <title>Chitinophaga K2CV101002-2 sp. nov., isolated from a monsoon evergreen broad-leaved forest soil.</title>
        <authorList>
            <person name="Lv Y."/>
        </authorList>
    </citation>
    <scope>NUCLEOTIDE SEQUENCE [LARGE SCALE GENOMIC DNA]</scope>
    <source>
        <strain evidence="6 7">GDMCC 1.1288</strain>
    </source>
</reference>
<dbReference type="InterPro" id="IPR023997">
    <property type="entry name" value="TonB-dep_OMP_SusC/RagA_CS"/>
</dbReference>
<dbReference type="Pfam" id="PF07715">
    <property type="entry name" value="Plug"/>
    <property type="match status" value="1"/>
</dbReference>
<dbReference type="SUPFAM" id="SSF56935">
    <property type="entry name" value="Porins"/>
    <property type="match status" value="1"/>
</dbReference>
<evidence type="ECO:0000256" key="2">
    <source>
        <dbReference type="ARBA" id="ARBA00023136"/>
    </source>
</evidence>
<dbReference type="Proteomes" id="UP000260644">
    <property type="component" value="Unassembled WGS sequence"/>
</dbReference>
<dbReference type="SMART" id="SM00965">
    <property type="entry name" value="STN"/>
    <property type="match status" value="1"/>
</dbReference>
<dbReference type="Pfam" id="PF07660">
    <property type="entry name" value="STN"/>
    <property type="match status" value="1"/>
</dbReference>
<dbReference type="InterPro" id="IPR039426">
    <property type="entry name" value="TonB-dep_rcpt-like"/>
</dbReference>
<dbReference type="NCBIfam" id="TIGR04057">
    <property type="entry name" value="SusC_RagA_signa"/>
    <property type="match status" value="1"/>
</dbReference>
<keyword evidence="3 4" id="KW-0998">Cell outer membrane</keyword>
<comment type="caution">
    <text evidence="6">The sequence shown here is derived from an EMBL/GenBank/DDBJ whole genome shotgun (WGS) entry which is preliminary data.</text>
</comment>
<sequence>MKKTTVVSWLPPGRSLKKLFIFMKLFAIFLFVMCMHASASVYSQHSISVKLNKANLEKAFTQIEEQSGFRFVYNNDNLPLWHKVSLDAKDMPINEVLSLMLANTNLGFRMMQNNLIVIAPVATVKKDITVKGRIVNPAGEPLQMVSIRLKNSNIGVLTNEKGEFELNVPEEGMLILSYVGFIQQEVPVSASMMNIVLQPNSNSMEEVVVVGYGVQRKISTTGAVDQISGKQLAERPIANIFQGLQGASPGLNINYSGGKPGSTPNINIRGVGSIVSNASAVTTPLIIIDGVSSTTEDFFRINANDVNTVTILRDAASAAIYGARAAFGVILITTKSGTAGSRQKISYNNYYAWSKPTVLPNQVTDPYIFSRVLETSTDNTPWDYVNYSDYYYQWAKERSDNPSVEDIRIDPNDPTKWIYMGSNNWNDFFFNKSSMSASHSISLSGGGESAKGRPFGYLLSGDYTKENGLNRLAKDDWGRYGLRGRMNFTPLSWLKVDNNLNIYQTQTDAPAYKITDVYYLMPTQVAINPDGTWANTAAGRLGAQLSNGGRDMQTRFGFQNVVRGVASFLDNDLQITGSASFKRELWKYNTDNRKYSIGYGPNDIREEGGNGLVSVRNGILKQDVYDLYANYTKRLKDHEIRLLAGYNQEKYEWSYEDAARTVLISSSLPYLGLTTGTPTVGAQYTAYSLRGVFGRLNYSYKNKYIIEGNGRVDETSRFLARKRRGFFPSVSGAWVATEEPFMKDITRVLSTLKFRLSYGSLGNQVTENFRAIPSLPVGNSGYIIDGQKPTIITNSPLLPVDPETYTWEKVKTFNLGGDFGLLKDRLLIGVDLYDRRTIGMLTDAMKLPAVLGVAPPPTNAANLSTKGWELSVNYRDEVRVGGKPLNFGAKFILSDSRTKITKYDKNALGLLSDYRVGQYTGEIWGLVNDGYFKNQQEIDALDESALIPWGALDIVPGWPKYVDQNGDKKITKGNGTVNDPGDYRIIGNNSSRYRYGINLDASWNNFDVSVFLQGVAKRDFYPRHYLFWGPYQQPYAGVYPWNLDFYRGASETGADRERHSQSYINAGLADANTNSYFPVLQSWLADANYGAGLDIPQTKYLLNGAYLRVKNVTIGYTLPNTLTKRFKVSRLRLFATGENLFEFSAIKKYFDPEAIEDGYGWAYPFSRKYAFGLNLDF</sequence>
<keyword evidence="1 4" id="KW-0813">Transport</keyword>
<dbReference type="GO" id="GO:0009279">
    <property type="term" value="C:cell outer membrane"/>
    <property type="evidence" value="ECO:0007669"/>
    <property type="project" value="UniProtKB-SubCell"/>
</dbReference>
<keyword evidence="4" id="KW-0812">Transmembrane</keyword>
<dbReference type="SUPFAM" id="SSF49464">
    <property type="entry name" value="Carboxypeptidase regulatory domain-like"/>
    <property type="match status" value="1"/>
</dbReference>
<keyword evidence="2 4" id="KW-0472">Membrane</keyword>